<dbReference type="AlphaFoldDB" id="A0A8B7R150"/>
<evidence type="ECO:0000313" key="3">
    <source>
        <dbReference type="RefSeq" id="XP_019494794.1"/>
    </source>
</evidence>
<feature type="region of interest" description="Disordered" evidence="1">
    <location>
        <begin position="178"/>
        <end position="299"/>
    </location>
</feature>
<dbReference type="KEGG" id="hai:109381037"/>
<name>A0A8B7R150_HIPAR</name>
<keyword evidence="2" id="KW-1185">Reference proteome</keyword>
<accession>A0A8B7R150</accession>
<feature type="compositionally biased region" description="Basic and acidic residues" evidence="1">
    <location>
        <begin position="279"/>
        <end position="290"/>
    </location>
</feature>
<dbReference type="OrthoDB" id="8960401at2759"/>
<feature type="compositionally biased region" description="Low complexity" evidence="1">
    <location>
        <begin position="199"/>
        <end position="214"/>
    </location>
</feature>
<dbReference type="Proteomes" id="UP000694851">
    <property type="component" value="Unplaced"/>
</dbReference>
<organism evidence="2 3">
    <name type="scientific">Hipposideros armiger</name>
    <name type="common">Great Himalayan leaf-nosed bat</name>
    <dbReference type="NCBI Taxonomy" id="186990"/>
    <lineage>
        <taxon>Eukaryota</taxon>
        <taxon>Metazoa</taxon>
        <taxon>Chordata</taxon>
        <taxon>Craniata</taxon>
        <taxon>Vertebrata</taxon>
        <taxon>Euteleostomi</taxon>
        <taxon>Mammalia</taxon>
        <taxon>Eutheria</taxon>
        <taxon>Laurasiatheria</taxon>
        <taxon>Chiroptera</taxon>
        <taxon>Yinpterochiroptera</taxon>
        <taxon>Rhinolophoidea</taxon>
        <taxon>Hipposideridae</taxon>
        <taxon>Hipposideros</taxon>
    </lineage>
</organism>
<dbReference type="GeneID" id="109381037"/>
<evidence type="ECO:0000313" key="2">
    <source>
        <dbReference type="Proteomes" id="UP000694851"/>
    </source>
</evidence>
<feature type="compositionally biased region" description="Polar residues" evidence="1">
    <location>
        <begin position="30"/>
        <end position="43"/>
    </location>
</feature>
<dbReference type="RefSeq" id="XP_019494794.1">
    <property type="nucleotide sequence ID" value="XM_019639249.1"/>
</dbReference>
<evidence type="ECO:0000256" key="1">
    <source>
        <dbReference type="SAM" id="MobiDB-lite"/>
    </source>
</evidence>
<sequence length="299" mass="32414">MGLTQLPSLSPRRIPGSPFPVCSRPGLHFSPSNQTSKGSSVSAQAPGRSFSLSPTPPGPLSFECPVWRRPLAWAVGTLAVLLLNTKLLSSSIKRIIQVFFPQVYHKKNHMDFVEGIWREFLDPYGDWEDTPGRSAHSVTNSSLGHVTGNLPLHMPRSRSPVHSFDPLSRARALVRKAAGRAPSSLEATDVDMQPVDMQPAGAGSPKAGAGSPKARASAARLSGSPEGLRMMEEDRGAPLPAMEPPETGRRTQGRARASRPPPRLGSERDKGPKLSLSKRKLELLLAEPEKNKRKRQRAA</sequence>
<gene>
    <name evidence="3" type="primary">LOC109381037</name>
</gene>
<dbReference type="PANTHER" id="PTHR38495">
    <property type="entry name" value="MCG11474"/>
    <property type="match status" value="1"/>
</dbReference>
<feature type="region of interest" description="Disordered" evidence="1">
    <location>
        <begin position="1"/>
        <end position="55"/>
    </location>
</feature>
<protein>
    <submittedName>
        <fullName evidence="3">Uncharacterized protein LOC109381037 isoform X1</fullName>
    </submittedName>
</protein>
<proteinExistence type="predicted"/>
<dbReference type="PANTHER" id="PTHR38495:SF1">
    <property type="entry name" value="RIKEN CDNA 1700001K19 GENE"/>
    <property type="match status" value="1"/>
</dbReference>
<reference evidence="3" key="1">
    <citation type="submission" date="2025-08" db="UniProtKB">
        <authorList>
            <consortium name="RefSeq"/>
        </authorList>
    </citation>
    <scope>IDENTIFICATION</scope>
    <source>
        <tissue evidence="3">Muscle</tissue>
    </source>
</reference>